<evidence type="ECO:0000313" key="3">
    <source>
        <dbReference type="Proteomes" id="UP001430848"/>
    </source>
</evidence>
<reference evidence="2 3" key="1">
    <citation type="submission" date="2024-02" db="EMBL/GenBank/DDBJ databases">
        <title>De novo assembly and annotation of 12 fungi associated with fruit tree decline syndrome in Ontario, Canada.</title>
        <authorList>
            <person name="Sulman M."/>
            <person name="Ellouze W."/>
            <person name="Ilyukhin E."/>
        </authorList>
    </citation>
    <scope>NUCLEOTIDE SEQUENCE [LARGE SCALE GENOMIC DNA]</scope>
    <source>
        <strain evidence="2 3">M169</strain>
    </source>
</reference>
<evidence type="ECO:0000313" key="2">
    <source>
        <dbReference type="EMBL" id="KAK7724440.1"/>
    </source>
</evidence>
<proteinExistence type="predicted"/>
<dbReference type="Proteomes" id="UP001430848">
    <property type="component" value="Unassembled WGS sequence"/>
</dbReference>
<feature type="signal peptide" evidence="1">
    <location>
        <begin position="1"/>
        <end position="19"/>
    </location>
</feature>
<comment type="caution">
    <text evidence="2">The sequence shown here is derived from an EMBL/GenBank/DDBJ whole genome shotgun (WGS) entry which is preliminary data.</text>
</comment>
<keyword evidence="3" id="KW-1185">Reference proteome</keyword>
<dbReference type="EMBL" id="JAKNSF020000057">
    <property type="protein sequence ID" value="KAK7724440.1"/>
    <property type="molecule type" value="Genomic_DNA"/>
</dbReference>
<keyword evidence="1" id="KW-0732">Signal</keyword>
<protein>
    <submittedName>
        <fullName evidence="2">Uncharacterized protein</fullName>
    </submittedName>
</protein>
<feature type="chain" id="PRO_5046265071" evidence="1">
    <location>
        <begin position="20"/>
        <end position="238"/>
    </location>
</feature>
<accession>A0ABR1P215</accession>
<name>A0ABR1P215_DIAER</name>
<evidence type="ECO:0000256" key="1">
    <source>
        <dbReference type="SAM" id="SignalP"/>
    </source>
</evidence>
<organism evidence="2 3">
    <name type="scientific">Diaporthe eres</name>
    <name type="common">Phomopsis oblonga</name>
    <dbReference type="NCBI Taxonomy" id="83184"/>
    <lineage>
        <taxon>Eukaryota</taxon>
        <taxon>Fungi</taxon>
        <taxon>Dikarya</taxon>
        <taxon>Ascomycota</taxon>
        <taxon>Pezizomycotina</taxon>
        <taxon>Sordariomycetes</taxon>
        <taxon>Sordariomycetidae</taxon>
        <taxon>Diaporthales</taxon>
        <taxon>Diaporthaceae</taxon>
        <taxon>Diaporthe</taxon>
        <taxon>Diaporthe eres species complex</taxon>
    </lineage>
</organism>
<gene>
    <name evidence="2" type="ORF">SLS63_008697</name>
</gene>
<sequence>MYSKVVLSALALAIHGASAQYDDWSFGNMFTVGPVSGNSNWIKKATWSLTPPPPPTSSTAPNGDDMFASIWIGISPTVSSGTLVQPLLNWSVNQKSQGCDAADDEWCVNASTFTGEEQVAQPYVPVPKASSLSFEIDTTEDKKASQKVWIDGKLVSSQTDTMDGYPAYLYSSNECYKNQCGSINGYPWDNVTITLNEADESFGKAVQLTGASGSFSTSDNGKTWTGTVKIDADHFPAN</sequence>